<name>A0A6P1T7T4_9GAMM</name>
<dbReference type="NCBIfam" id="TIGR03354">
    <property type="entry name" value="VI_FHA"/>
    <property type="match status" value="1"/>
</dbReference>
<feature type="domain" description="FHA" evidence="2">
    <location>
        <begin position="28"/>
        <end position="74"/>
    </location>
</feature>
<reference evidence="3 6" key="2">
    <citation type="submission" date="2020-08" db="EMBL/GenBank/DDBJ databases">
        <title>Genomic Encyclopedia of Type Strains, Phase IV (KMG-IV): sequencing the most valuable type-strain genomes for metagenomic binning, comparative biology and taxonomic classification.</title>
        <authorList>
            <person name="Goeker M."/>
        </authorList>
    </citation>
    <scope>NUCLEOTIDE SEQUENCE [LARGE SCALE GENOMIC DNA]</scope>
    <source>
        <strain evidence="3 6">DSM 11525</strain>
    </source>
</reference>
<feature type="compositionally biased region" description="Polar residues" evidence="1">
    <location>
        <begin position="381"/>
        <end position="394"/>
    </location>
</feature>
<evidence type="ECO:0000256" key="1">
    <source>
        <dbReference type="SAM" id="MobiDB-lite"/>
    </source>
</evidence>
<reference evidence="4 5" key="1">
    <citation type="submission" date="2020-01" db="EMBL/GenBank/DDBJ databases">
        <title>The possibility of degradation of plastic by Microbulbifer hydrolyticus IRE-31.</title>
        <authorList>
            <person name="Liu L."/>
        </authorList>
    </citation>
    <scope>NUCLEOTIDE SEQUENCE [LARGE SCALE GENOMIC DNA]</scope>
    <source>
        <strain evidence="4 5">IRE-31</strain>
    </source>
</reference>
<evidence type="ECO:0000313" key="3">
    <source>
        <dbReference type="EMBL" id="MBB5211404.1"/>
    </source>
</evidence>
<dbReference type="RefSeq" id="WP_161857179.1">
    <property type="nucleotide sequence ID" value="NZ_CP047491.1"/>
</dbReference>
<dbReference type="SUPFAM" id="SSF49879">
    <property type="entry name" value="SMAD/FHA domain"/>
    <property type="match status" value="1"/>
</dbReference>
<organism evidence="3 6">
    <name type="scientific">Microbulbifer hydrolyticus</name>
    <dbReference type="NCBI Taxonomy" id="48074"/>
    <lineage>
        <taxon>Bacteria</taxon>
        <taxon>Pseudomonadati</taxon>
        <taxon>Pseudomonadota</taxon>
        <taxon>Gammaproteobacteria</taxon>
        <taxon>Cellvibrionales</taxon>
        <taxon>Microbulbiferaceae</taxon>
        <taxon>Microbulbifer</taxon>
    </lineage>
</organism>
<dbReference type="AlphaFoldDB" id="A0A6P1T7T4"/>
<evidence type="ECO:0000259" key="2">
    <source>
        <dbReference type="PROSITE" id="PS50006"/>
    </source>
</evidence>
<dbReference type="InterPro" id="IPR046883">
    <property type="entry name" value="T6SS_FHA_C"/>
</dbReference>
<evidence type="ECO:0000313" key="4">
    <source>
        <dbReference type="EMBL" id="QHQ37841.1"/>
    </source>
</evidence>
<gene>
    <name evidence="4" type="primary">tagH</name>
    <name evidence="4" type="ORF">GTQ55_01750</name>
    <name evidence="3" type="ORF">HNQ53_001622</name>
</gene>
<dbReference type="Pfam" id="PF20232">
    <property type="entry name" value="T6SS_FHA_C"/>
    <property type="match status" value="1"/>
</dbReference>
<dbReference type="Pfam" id="PF00498">
    <property type="entry name" value="FHA"/>
    <property type="match status" value="1"/>
</dbReference>
<dbReference type="EMBL" id="JACHHR010000002">
    <property type="protein sequence ID" value="MBB5211404.1"/>
    <property type="molecule type" value="Genomic_DNA"/>
</dbReference>
<dbReference type="Gene3D" id="2.60.200.20">
    <property type="match status" value="1"/>
</dbReference>
<proteinExistence type="predicted"/>
<dbReference type="CDD" id="cd00060">
    <property type="entry name" value="FHA"/>
    <property type="match status" value="1"/>
</dbReference>
<dbReference type="OrthoDB" id="273564at2"/>
<accession>A0A6P1T7T4</accession>
<dbReference type="EMBL" id="CP047491">
    <property type="protein sequence ID" value="QHQ37841.1"/>
    <property type="molecule type" value="Genomic_DNA"/>
</dbReference>
<dbReference type="PROSITE" id="PS50006">
    <property type="entry name" value="FHA_DOMAIN"/>
    <property type="match status" value="1"/>
</dbReference>
<sequence>MDLLLSVVSDPEGANMLKHTKLFNREGGSVGRADSNDWVLPDPQRVVSSRHAEISFVENRYFLTDQSTNGTFHNQSSDPVGKGNRIPLADGDLVSLGDYQLKVSVRKPAMDSGIPEGLGSADFLDNSDRTTFSPAAEAKMQSARDASELDSWLEPAGDTKGSQSGEWGYLVSPGGGSEGASSLDSLLGVEAPTDPLQVLDPADSFGSIGGAGTGHTSAGQWAGDDAWWKDGSEQDHAPVDSHAMQLSAIREPAPSPSPLPQVQSVPGVNPPEPPGVINTPVMPMDQQPDYPTPVAPAHEQNASSTTDNPFAESFSAMAGSQVEGTPGFATPNSPPQQAPLRASASDAFASGSQQFTPPAMNAGIQPAPQPAEREQQPAAQVPSQVRPQQKSTAGSPGVAAALAQELGLNLDSHQLAELDTQAAAIVEESVARLIDLLRARTSIKNELRVQRTMIQTEANNPLKFSATARDALGAMFAGTSAFMSPVEAVRDSFDDLSDHQVAVLSGMRAGYEAMLRFFSPENIAKRGGAHNGVFTSKNARNWESFVDSYRKMVSDPDACYRQLFGEEFATTYEHQLSELKNARKMNHFNRR</sequence>
<feature type="region of interest" description="Disordered" evidence="1">
    <location>
        <begin position="135"/>
        <end position="182"/>
    </location>
</feature>
<dbReference type="InterPro" id="IPR017735">
    <property type="entry name" value="T6SS_FHA"/>
</dbReference>
<feature type="region of interest" description="Disordered" evidence="1">
    <location>
        <begin position="271"/>
        <end position="398"/>
    </location>
</feature>
<protein>
    <submittedName>
        <fullName evidence="3">Type VI secretion system FHA domain protein</fullName>
    </submittedName>
    <submittedName>
        <fullName evidence="4">Type VI secretion system-associated FHA domain protein TagH</fullName>
    </submittedName>
</protein>
<evidence type="ECO:0000313" key="5">
    <source>
        <dbReference type="Proteomes" id="UP000464675"/>
    </source>
</evidence>
<dbReference type="Proteomes" id="UP000563601">
    <property type="component" value="Unassembled WGS sequence"/>
</dbReference>
<keyword evidence="5" id="KW-1185">Reference proteome</keyword>
<dbReference type="InterPro" id="IPR008984">
    <property type="entry name" value="SMAD_FHA_dom_sf"/>
</dbReference>
<evidence type="ECO:0000313" key="6">
    <source>
        <dbReference type="Proteomes" id="UP000563601"/>
    </source>
</evidence>
<dbReference type="InterPro" id="IPR000253">
    <property type="entry name" value="FHA_dom"/>
</dbReference>
<dbReference type="Proteomes" id="UP000464675">
    <property type="component" value="Chromosome"/>
</dbReference>